<feature type="region of interest" description="Disordered" evidence="6">
    <location>
        <begin position="20"/>
        <end position="48"/>
    </location>
</feature>
<evidence type="ECO:0000256" key="4">
    <source>
        <dbReference type="ARBA" id="ARBA00023136"/>
    </source>
</evidence>
<comment type="caution">
    <text evidence="5">Lacks conserved residue(s) required for the propagation of feature annotation.</text>
</comment>
<dbReference type="Proteomes" id="UP000800200">
    <property type="component" value="Unassembled WGS sequence"/>
</dbReference>
<dbReference type="AlphaFoldDB" id="A0A6A6DZQ2"/>
<keyword evidence="5" id="KW-0521">NADP</keyword>
<comment type="similarity">
    <text evidence="5">Belongs to the steroid 5-alpha reductase family. Polyprenal reductase subfamily.</text>
</comment>
<comment type="pathway">
    <text evidence="5">Protein modification; protein glycosylation.</text>
</comment>
<dbReference type="GO" id="GO:0160198">
    <property type="term" value="F:polyprenal reductase activity"/>
    <property type="evidence" value="ECO:0007669"/>
    <property type="project" value="UniProtKB-EC"/>
</dbReference>
<feature type="domain" description="3-oxo-5-alpha-steroid 4-dehydrogenase C-terminal" evidence="7">
    <location>
        <begin position="179"/>
        <end position="319"/>
    </location>
</feature>
<evidence type="ECO:0000256" key="1">
    <source>
        <dbReference type="ARBA" id="ARBA00004127"/>
    </source>
</evidence>
<dbReference type="GO" id="GO:0005789">
    <property type="term" value="C:endoplasmic reticulum membrane"/>
    <property type="evidence" value="ECO:0007669"/>
    <property type="project" value="UniProtKB-SubCell"/>
</dbReference>
<evidence type="ECO:0000256" key="6">
    <source>
        <dbReference type="SAM" id="MobiDB-lite"/>
    </source>
</evidence>
<dbReference type="PROSITE" id="PS50244">
    <property type="entry name" value="S5A_REDUCTASE"/>
    <property type="match status" value="1"/>
</dbReference>
<comment type="function">
    <text evidence="5">Plays a key role in early steps of protein N-linked glycosylation by being involved in the conversion of polyprenol into dolichol. Acts as a polyprenal reductase that mediates the reduction of polyprenal into dolichal in a NADP-dependent mechanism. Dolichols are required for the synthesis of dolichol-linked monosaccharides and the oligosaccharide precursor used for N-glycosylation.</text>
</comment>
<dbReference type="OrthoDB" id="541710at2759"/>
<keyword evidence="4 5" id="KW-0472">Membrane</keyword>
<feature type="transmembrane region" description="Helical" evidence="5">
    <location>
        <begin position="154"/>
        <end position="173"/>
    </location>
</feature>
<feature type="transmembrane region" description="Helical" evidence="5">
    <location>
        <begin position="201"/>
        <end position="222"/>
    </location>
</feature>
<evidence type="ECO:0000256" key="5">
    <source>
        <dbReference type="RuleBase" id="RU367081"/>
    </source>
</evidence>
<keyword evidence="2 5" id="KW-0812">Transmembrane</keyword>
<keyword evidence="5" id="KW-0560">Oxidoreductase</keyword>
<dbReference type="PANTHER" id="PTHR14624:SF0">
    <property type="entry name" value="POLYPRENOL REDUCTASE"/>
    <property type="match status" value="1"/>
</dbReference>
<comment type="catalytic activity">
    <reaction evidence="5">
        <text>a di-trans,poly-cis-dolichal + NADP(+) = a di-trans,poly-cis-polyprenal + NADPH + H(+)</text>
        <dbReference type="Rhea" id="RHEA:80727"/>
        <dbReference type="Rhea" id="RHEA-COMP:19536"/>
        <dbReference type="Rhea" id="RHEA-COMP:19537"/>
        <dbReference type="ChEBI" id="CHEBI:15378"/>
        <dbReference type="ChEBI" id="CHEBI:57783"/>
        <dbReference type="ChEBI" id="CHEBI:58349"/>
        <dbReference type="ChEBI" id="CHEBI:231623"/>
        <dbReference type="ChEBI" id="CHEBI:231637"/>
        <dbReference type="EC" id="1.3.1.94"/>
    </reaction>
    <physiologicalReaction direction="right-to-left" evidence="5">
        <dbReference type="Rhea" id="RHEA:80729"/>
    </physiologicalReaction>
</comment>
<comment type="subcellular location">
    <subcellularLocation>
        <location evidence="1">Endomembrane system</location>
        <topology evidence="1">Multi-pass membrane protein</topology>
    </subcellularLocation>
    <subcellularLocation>
        <location evidence="5">Endoplasmic reticulum membrane</location>
    </subcellularLocation>
</comment>
<evidence type="ECO:0000256" key="2">
    <source>
        <dbReference type="ARBA" id="ARBA00022692"/>
    </source>
</evidence>
<keyword evidence="5" id="KW-0256">Endoplasmic reticulum</keyword>
<dbReference type="UniPathway" id="UPA00378"/>
<evidence type="ECO:0000259" key="7">
    <source>
        <dbReference type="Pfam" id="PF02544"/>
    </source>
</evidence>
<dbReference type="EC" id="1.3.1.94" evidence="5"/>
<proteinExistence type="inferred from homology"/>
<evidence type="ECO:0000313" key="9">
    <source>
        <dbReference type="Proteomes" id="UP000800200"/>
    </source>
</evidence>
<dbReference type="GO" id="GO:0003865">
    <property type="term" value="F:3-oxo-5-alpha-steroid 4-dehydrogenase activity"/>
    <property type="evidence" value="ECO:0007669"/>
    <property type="project" value="TreeGrafter"/>
</dbReference>
<evidence type="ECO:0000313" key="8">
    <source>
        <dbReference type="EMBL" id="KAF2183136.1"/>
    </source>
</evidence>
<gene>
    <name evidence="8" type="ORF">K469DRAFT_690247</name>
</gene>
<dbReference type="InterPro" id="IPR039698">
    <property type="entry name" value="Dfg10/SRD5A3"/>
</dbReference>
<feature type="transmembrane region" description="Helical" evidence="5">
    <location>
        <begin position="71"/>
        <end position="91"/>
    </location>
</feature>
<organism evidence="8 9">
    <name type="scientific">Zopfia rhizophila CBS 207.26</name>
    <dbReference type="NCBI Taxonomy" id="1314779"/>
    <lineage>
        <taxon>Eukaryota</taxon>
        <taxon>Fungi</taxon>
        <taxon>Dikarya</taxon>
        <taxon>Ascomycota</taxon>
        <taxon>Pezizomycotina</taxon>
        <taxon>Dothideomycetes</taxon>
        <taxon>Dothideomycetes incertae sedis</taxon>
        <taxon>Zopfiaceae</taxon>
        <taxon>Zopfia</taxon>
    </lineage>
</organism>
<name>A0A6A6DZQ2_9PEZI</name>
<feature type="compositionally biased region" description="Polar residues" evidence="6">
    <location>
        <begin position="30"/>
        <end position="48"/>
    </location>
</feature>
<dbReference type="GO" id="GO:0016095">
    <property type="term" value="P:polyprenol catabolic process"/>
    <property type="evidence" value="ECO:0007669"/>
    <property type="project" value="UniProtKB-UniRule"/>
</dbReference>
<reference evidence="8" key="1">
    <citation type="journal article" date="2020" name="Stud. Mycol.">
        <title>101 Dothideomycetes genomes: a test case for predicting lifestyles and emergence of pathogens.</title>
        <authorList>
            <person name="Haridas S."/>
            <person name="Albert R."/>
            <person name="Binder M."/>
            <person name="Bloem J."/>
            <person name="Labutti K."/>
            <person name="Salamov A."/>
            <person name="Andreopoulos B."/>
            <person name="Baker S."/>
            <person name="Barry K."/>
            <person name="Bills G."/>
            <person name="Bluhm B."/>
            <person name="Cannon C."/>
            <person name="Castanera R."/>
            <person name="Culley D."/>
            <person name="Daum C."/>
            <person name="Ezra D."/>
            <person name="Gonzalez J."/>
            <person name="Henrissat B."/>
            <person name="Kuo A."/>
            <person name="Liang C."/>
            <person name="Lipzen A."/>
            <person name="Lutzoni F."/>
            <person name="Magnuson J."/>
            <person name="Mondo S."/>
            <person name="Nolan M."/>
            <person name="Ohm R."/>
            <person name="Pangilinan J."/>
            <person name="Park H.-J."/>
            <person name="Ramirez L."/>
            <person name="Alfaro M."/>
            <person name="Sun H."/>
            <person name="Tritt A."/>
            <person name="Yoshinaga Y."/>
            <person name="Zwiers L.-H."/>
            <person name="Turgeon B."/>
            <person name="Goodwin S."/>
            <person name="Spatafora J."/>
            <person name="Crous P."/>
            <person name="Grigoriev I."/>
        </authorList>
    </citation>
    <scope>NUCLEOTIDE SEQUENCE</scope>
    <source>
        <strain evidence="8">CBS 207.26</strain>
    </source>
</reference>
<dbReference type="PANTHER" id="PTHR14624">
    <property type="entry name" value="DFG10 PROTEIN"/>
    <property type="match status" value="1"/>
</dbReference>
<evidence type="ECO:0000256" key="3">
    <source>
        <dbReference type="ARBA" id="ARBA00022989"/>
    </source>
</evidence>
<dbReference type="GO" id="GO:0102389">
    <property type="term" value="F:polyprenol reductase activity"/>
    <property type="evidence" value="ECO:0007669"/>
    <property type="project" value="UniProtKB-UniRule"/>
</dbReference>
<dbReference type="Pfam" id="PF02544">
    <property type="entry name" value="Steroid_dh"/>
    <property type="match status" value="1"/>
</dbReference>
<keyword evidence="3 5" id="KW-1133">Transmembrane helix</keyword>
<dbReference type="EMBL" id="ML994644">
    <property type="protein sequence ID" value="KAF2183136.1"/>
    <property type="molecule type" value="Genomic_DNA"/>
</dbReference>
<dbReference type="InterPro" id="IPR001104">
    <property type="entry name" value="3-oxo-5_a-steroid_4-DH_C"/>
</dbReference>
<sequence length="319" mass="36771">MTRRTAMTIPALRSRFLAYGSRATSPPDGNKQNPSIQRSARASPPSTQKRSIQALYQFLDYLTTFTVPHNYFTHFYVLSVLCSVFWGYHLWSISRLSIMNTFNYFFDVGMSTTDIPSMTVGQTRLAWLLMLLQGVRRLLESCFFTSKSKSQMWIGHYILGLLFYLATNIAIWVEGVSNFEGFVPTCWNDEERLTFEGMQAFQWKLAFLPPAILTAHVLQHIYHSYLYRLRTENATYRLPSHPLFPNLLCPHYTCEVAIYLFMALLTAPAGRLVNWTLASATVFVAVNLGVTANGTREWYIQRFGAEKVEGRSRMVPWMW</sequence>
<accession>A0A6A6DZQ2</accession>
<dbReference type="GO" id="GO:0006488">
    <property type="term" value="P:dolichol-linked oligosaccharide biosynthetic process"/>
    <property type="evidence" value="ECO:0007669"/>
    <property type="project" value="UniProtKB-UniRule"/>
</dbReference>
<protein>
    <recommendedName>
        <fullName evidence="5">Polyprenal reductase</fullName>
        <ecNumber evidence="5">1.3.1.94</ecNumber>
    </recommendedName>
</protein>
<keyword evidence="9" id="KW-1185">Reference proteome</keyword>